<protein>
    <submittedName>
        <fullName evidence="1">Uncharacterized protein</fullName>
    </submittedName>
</protein>
<dbReference type="AlphaFoldDB" id="A0A138ZY81"/>
<evidence type="ECO:0000313" key="2">
    <source>
        <dbReference type="Proteomes" id="UP000070544"/>
    </source>
</evidence>
<dbReference type="EMBL" id="KQ965893">
    <property type="protein sequence ID" value="KXS09083.1"/>
    <property type="molecule type" value="Genomic_DNA"/>
</dbReference>
<accession>A0A138ZY81</accession>
<dbReference type="Proteomes" id="UP000070544">
    <property type="component" value="Unassembled WGS sequence"/>
</dbReference>
<keyword evidence="2" id="KW-1185">Reference proteome</keyword>
<name>A0A138ZY81_GONPJ</name>
<organism evidence="1 2">
    <name type="scientific">Gonapodya prolifera (strain JEL478)</name>
    <name type="common">Monoblepharis prolifera</name>
    <dbReference type="NCBI Taxonomy" id="1344416"/>
    <lineage>
        <taxon>Eukaryota</taxon>
        <taxon>Fungi</taxon>
        <taxon>Fungi incertae sedis</taxon>
        <taxon>Chytridiomycota</taxon>
        <taxon>Chytridiomycota incertae sedis</taxon>
        <taxon>Monoblepharidomycetes</taxon>
        <taxon>Monoblepharidales</taxon>
        <taxon>Gonapodyaceae</taxon>
        <taxon>Gonapodya</taxon>
    </lineage>
</organism>
<reference evidence="1 2" key="1">
    <citation type="journal article" date="2015" name="Genome Biol. Evol.">
        <title>Phylogenomic analyses indicate that early fungi evolved digesting cell walls of algal ancestors of land plants.</title>
        <authorList>
            <person name="Chang Y."/>
            <person name="Wang S."/>
            <person name="Sekimoto S."/>
            <person name="Aerts A.L."/>
            <person name="Choi C."/>
            <person name="Clum A."/>
            <person name="LaButti K.M."/>
            <person name="Lindquist E.A."/>
            <person name="Yee Ngan C."/>
            <person name="Ohm R.A."/>
            <person name="Salamov A.A."/>
            <person name="Grigoriev I.V."/>
            <person name="Spatafora J.W."/>
            <person name="Berbee M.L."/>
        </authorList>
    </citation>
    <scope>NUCLEOTIDE SEQUENCE [LARGE SCALE GENOMIC DNA]</scope>
    <source>
        <strain evidence="1 2">JEL478</strain>
    </source>
</reference>
<proteinExistence type="predicted"/>
<gene>
    <name evidence="1" type="ORF">M427DRAFT_257067</name>
</gene>
<sequence>MAAKHRLQTAAVSRGRIKVTSFERKRKDVRSAPPMSRVKILVIALVTVFASPATADYSGQTCDSIYKRRDSPWSDDCSKWKEWD</sequence>
<evidence type="ECO:0000313" key="1">
    <source>
        <dbReference type="EMBL" id="KXS09083.1"/>
    </source>
</evidence>